<protein>
    <submittedName>
        <fullName evidence="8">RNA polymerase sigma factor</fullName>
    </submittedName>
</protein>
<comment type="caution">
    <text evidence="8">The sequence shown here is derived from an EMBL/GenBank/DDBJ whole genome shotgun (WGS) entry which is preliminary data.</text>
</comment>
<feature type="domain" description="RNA polymerase sigma factor 70 region 4 type 2" evidence="7">
    <location>
        <begin position="181"/>
        <end position="232"/>
    </location>
</feature>
<feature type="compositionally biased region" description="Polar residues" evidence="5">
    <location>
        <begin position="1"/>
        <end position="10"/>
    </location>
</feature>
<reference evidence="8" key="1">
    <citation type="submission" date="2018-10" db="EMBL/GenBank/DDBJ databases">
        <authorList>
            <person name="Hariharan J."/>
            <person name="Choudoir M.J."/>
            <person name="Diebold P."/>
            <person name="Panke-Buisse K."/>
            <person name="Campbell A.N."/>
            <person name="Buckley D.H."/>
        </authorList>
    </citation>
    <scope>NUCLEOTIDE SEQUENCE</scope>
    <source>
        <strain evidence="8">Gb1</strain>
    </source>
</reference>
<dbReference type="InterPro" id="IPR013325">
    <property type="entry name" value="RNA_pol_sigma_r2"/>
</dbReference>
<name>A0A652KKR2_9ACTN</name>
<evidence type="ECO:0000256" key="5">
    <source>
        <dbReference type="SAM" id="MobiDB-lite"/>
    </source>
</evidence>
<comment type="similarity">
    <text evidence="1">Belongs to the sigma-70 factor family. ECF subfamily.</text>
</comment>
<evidence type="ECO:0000256" key="3">
    <source>
        <dbReference type="ARBA" id="ARBA00023082"/>
    </source>
</evidence>
<feature type="region of interest" description="Disordered" evidence="5">
    <location>
        <begin position="229"/>
        <end position="254"/>
    </location>
</feature>
<dbReference type="GO" id="GO:0006352">
    <property type="term" value="P:DNA-templated transcription initiation"/>
    <property type="evidence" value="ECO:0007669"/>
    <property type="project" value="InterPro"/>
</dbReference>
<proteinExistence type="inferred from homology"/>
<dbReference type="SUPFAM" id="SSF88946">
    <property type="entry name" value="Sigma2 domain of RNA polymerase sigma factors"/>
    <property type="match status" value="1"/>
</dbReference>
<accession>A0A652KKR2</accession>
<feature type="compositionally biased region" description="Basic and acidic residues" evidence="5">
    <location>
        <begin position="27"/>
        <end position="36"/>
    </location>
</feature>
<evidence type="ECO:0000259" key="7">
    <source>
        <dbReference type="Pfam" id="PF08281"/>
    </source>
</evidence>
<dbReference type="InterPro" id="IPR013324">
    <property type="entry name" value="RNA_pol_sigma_r3/r4-like"/>
</dbReference>
<keyword evidence="2" id="KW-0805">Transcription regulation</keyword>
<dbReference type="EMBL" id="RDBM01000037">
    <property type="protein sequence ID" value="TXS23588.1"/>
    <property type="molecule type" value="Genomic_DNA"/>
</dbReference>
<dbReference type="Pfam" id="PF04542">
    <property type="entry name" value="Sigma70_r2"/>
    <property type="match status" value="1"/>
</dbReference>
<dbReference type="Pfam" id="PF08281">
    <property type="entry name" value="Sigma70_r4_2"/>
    <property type="match status" value="1"/>
</dbReference>
<dbReference type="GO" id="GO:0003677">
    <property type="term" value="F:DNA binding"/>
    <property type="evidence" value="ECO:0007669"/>
    <property type="project" value="InterPro"/>
</dbReference>
<evidence type="ECO:0000256" key="1">
    <source>
        <dbReference type="ARBA" id="ARBA00010641"/>
    </source>
</evidence>
<dbReference type="InterPro" id="IPR036388">
    <property type="entry name" value="WH-like_DNA-bd_sf"/>
</dbReference>
<dbReference type="Gene3D" id="1.10.10.10">
    <property type="entry name" value="Winged helix-like DNA-binding domain superfamily/Winged helix DNA-binding domain"/>
    <property type="match status" value="1"/>
</dbReference>
<dbReference type="AlphaFoldDB" id="A0A652KKR2"/>
<evidence type="ECO:0000256" key="2">
    <source>
        <dbReference type="ARBA" id="ARBA00023015"/>
    </source>
</evidence>
<sequence>MTPRTDNGRNGNPDAGIGQQEVTEPASARDAHEPRSRPVSAPPGFEAREVPVAADEHTESDASVVRRSLEDPDAFSVLFDRYADDIHRYAARRLGTEAADDLMAETFVIAFQQRRRYDLSRPQARPWLYGIVTNLVGGHRRAEARRLRALSRAASTAPSGDAEPLADRVAARVSAEGVRTELAGALAALPARYRDVLLVVAWGDLDYAEAAEALGVPVGTVRSRLHRARKKLREALGGSDPTRPHDDHEEPGHG</sequence>
<organism evidence="8">
    <name type="scientific">Streptomyces sp. gb1(2016)</name>
    <dbReference type="NCBI Taxonomy" id="1828321"/>
    <lineage>
        <taxon>Bacteria</taxon>
        <taxon>Bacillati</taxon>
        <taxon>Actinomycetota</taxon>
        <taxon>Actinomycetes</taxon>
        <taxon>Kitasatosporales</taxon>
        <taxon>Streptomycetaceae</taxon>
        <taxon>Streptomyces</taxon>
    </lineage>
</organism>
<keyword evidence="4" id="KW-0804">Transcription</keyword>
<gene>
    <name evidence="8" type="ORF">EAO74_23695</name>
</gene>
<dbReference type="CDD" id="cd06171">
    <property type="entry name" value="Sigma70_r4"/>
    <property type="match status" value="1"/>
</dbReference>
<dbReference type="Gene3D" id="1.10.1740.10">
    <property type="match status" value="1"/>
</dbReference>
<dbReference type="PANTHER" id="PTHR43133:SF25">
    <property type="entry name" value="RNA POLYMERASE SIGMA FACTOR RFAY-RELATED"/>
    <property type="match status" value="1"/>
</dbReference>
<dbReference type="InterPro" id="IPR007627">
    <property type="entry name" value="RNA_pol_sigma70_r2"/>
</dbReference>
<dbReference type="SUPFAM" id="SSF88659">
    <property type="entry name" value="Sigma3 and sigma4 domains of RNA polymerase sigma factors"/>
    <property type="match status" value="1"/>
</dbReference>
<dbReference type="PANTHER" id="PTHR43133">
    <property type="entry name" value="RNA POLYMERASE ECF-TYPE SIGMA FACTO"/>
    <property type="match status" value="1"/>
</dbReference>
<evidence type="ECO:0000256" key="4">
    <source>
        <dbReference type="ARBA" id="ARBA00023163"/>
    </source>
</evidence>
<dbReference type="NCBIfam" id="TIGR02937">
    <property type="entry name" value="sigma70-ECF"/>
    <property type="match status" value="1"/>
</dbReference>
<keyword evidence="3" id="KW-0731">Sigma factor</keyword>
<feature type="domain" description="RNA polymerase sigma-70 region 2" evidence="6">
    <location>
        <begin position="78"/>
        <end position="145"/>
    </location>
</feature>
<evidence type="ECO:0000259" key="6">
    <source>
        <dbReference type="Pfam" id="PF04542"/>
    </source>
</evidence>
<dbReference type="InterPro" id="IPR014284">
    <property type="entry name" value="RNA_pol_sigma-70_dom"/>
</dbReference>
<feature type="compositionally biased region" description="Basic and acidic residues" evidence="5">
    <location>
        <begin position="242"/>
        <end position="254"/>
    </location>
</feature>
<dbReference type="InterPro" id="IPR039425">
    <property type="entry name" value="RNA_pol_sigma-70-like"/>
</dbReference>
<evidence type="ECO:0000313" key="8">
    <source>
        <dbReference type="EMBL" id="TXS23588.1"/>
    </source>
</evidence>
<feature type="region of interest" description="Disordered" evidence="5">
    <location>
        <begin position="1"/>
        <end position="63"/>
    </location>
</feature>
<dbReference type="InterPro" id="IPR013249">
    <property type="entry name" value="RNA_pol_sigma70_r4_t2"/>
</dbReference>
<feature type="compositionally biased region" description="Basic and acidic residues" evidence="5">
    <location>
        <begin position="46"/>
        <end position="60"/>
    </location>
</feature>
<dbReference type="GO" id="GO:0016987">
    <property type="term" value="F:sigma factor activity"/>
    <property type="evidence" value="ECO:0007669"/>
    <property type="project" value="UniProtKB-KW"/>
</dbReference>